<dbReference type="EMBL" id="CP018171">
    <property type="protein sequence ID" value="APH71613.1"/>
    <property type="molecule type" value="Genomic_DNA"/>
</dbReference>
<name>A0A1L3SQB8_9HYPH</name>
<evidence type="ECO:0000259" key="1">
    <source>
        <dbReference type="Pfam" id="PF01575"/>
    </source>
</evidence>
<reference evidence="3" key="1">
    <citation type="submission" date="2016-11" db="EMBL/GenBank/DDBJ databases">
        <title>Mesorhizobium oceanicum sp. nov., isolated from deep seawater in South China Sea.</title>
        <authorList>
            <person name="Fu G.-Y."/>
        </authorList>
    </citation>
    <scope>NUCLEOTIDE SEQUENCE [LARGE SCALE GENOMIC DNA]</scope>
    <source>
        <strain evidence="3">B7</strain>
    </source>
</reference>
<evidence type="ECO:0000313" key="3">
    <source>
        <dbReference type="Proteomes" id="UP000182840"/>
    </source>
</evidence>
<keyword evidence="3" id="KW-1185">Reference proteome</keyword>
<dbReference type="Proteomes" id="UP000182840">
    <property type="component" value="Chromosome"/>
</dbReference>
<dbReference type="InterPro" id="IPR002539">
    <property type="entry name" value="MaoC-like_dom"/>
</dbReference>
<gene>
    <name evidence="2" type="ORF">BSQ44_09705</name>
</gene>
<dbReference type="SUPFAM" id="SSF54637">
    <property type="entry name" value="Thioesterase/thiol ester dehydrase-isomerase"/>
    <property type="match status" value="1"/>
</dbReference>
<feature type="domain" description="MaoC-like" evidence="1">
    <location>
        <begin position="15"/>
        <end position="125"/>
    </location>
</feature>
<dbReference type="Pfam" id="PF01575">
    <property type="entry name" value="MaoC_dehydratas"/>
    <property type="match status" value="1"/>
</dbReference>
<organism evidence="2 3">
    <name type="scientific">Aquibium oceanicum</name>
    <dbReference type="NCBI Taxonomy" id="1670800"/>
    <lineage>
        <taxon>Bacteria</taxon>
        <taxon>Pseudomonadati</taxon>
        <taxon>Pseudomonadota</taxon>
        <taxon>Alphaproteobacteria</taxon>
        <taxon>Hyphomicrobiales</taxon>
        <taxon>Phyllobacteriaceae</taxon>
        <taxon>Aquibium</taxon>
    </lineage>
</organism>
<sequence length="156" mass="17612">MRRYFEDFSVGETWTSKSVVMSEEDIVRYAREYDPQPMHTDPEKAAQGRFGSVIASGWQIAALSMRLFVESGGYGETPMVGLGIDELRWRRPVKPGDTLRVKREVVATERHKTRPEFGIIRTQVTVMNQKDETVMSLVSLGQVPSRPADAEAGKHL</sequence>
<dbReference type="PANTHER" id="PTHR43664">
    <property type="entry name" value="MONOAMINE OXIDASE-RELATED"/>
    <property type="match status" value="1"/>
</dbReference>
<dbReference type="PANTHER" id="PTHR43664:SF1">
    <property type="entry name" value="BETA-METHYLMALYL-COA DEHYDRATASE"/>
    <property type="match status" value="1"/>
</dbReference>
<evidence type="ECO:0000313" key="2">
    <source>
        <dbReference type="EMBL" id="APH71613.1"/>
    </source>
</evidence>
<dbReference type="STRING" id="1670800.BSQ44_09705"/>
<dbReference type="InterPro" id="IPR029069">
    <property type="entry name" value="HotDog_dom_sf"/>
</dbReference>
<dbReference type="AlphaFoldDB" id="A0A1L3SQB8"/>
<dbReference type="RefSeq" id="WP_072603463.1">
    <property type="nucleotide sequence ID" value="NZ_CP018171.1"/>
</dbReference>
<accession>A0A1L3SQB8</accession>
<dbReference type="InterPro" id="IPR052342">
    <property type="entry name" value="MCH/BMMD"/>
</dbReference>
<proteinExistence type="predicted"/>
<dbReference type="KEGG" id="meso:BSQ44_09705"/>
<dbReference type="CDD" id="cd03454">
    <property type="entry name" value="YdeM"/>
    <property type="match status" value="1"/>
</dbReference>
<protein>
    <submittedName>
        <fullName evidence="2">Enoyl-CoA hydratase</fullName>
    </submittedName>
</protein>
<dbReference type="OrthoDB" id="9797938at2"/>
<dbReference type="Gene3D" id="3.10.129.10">
    <property type="entry name" value="Hotdog Thioesterase"/>
    <property type="match status" value="1"/>
</dbReference>